<dbReference type="AlphaFoldDB" id="A0A484MIS0"/>
<reference evidence="2 3" key="1">
    <citation type="submission" date="2018-04" db="EMBL/GenBank/DDBJ databases">
        <authorList>
            <person name="Vogel A."/>
        </authorList>
    </citation>
    <scope>NUCLEOTIDE SEQUENCE [LARGE SCALE GENOMIC DNA]</scope>
</reference>
<organism evidence="2 3">
    <name type="scientific">Cuscuta campestris</name>
    <dbReference type="NCBI Taxonomy" id="132261"/>
    <lineage>
        <taxon>Eukaryota</taxon>
        <taxon>Viridiplantae</taxon>
        <taxon>Streptophyta</taxon>
        <taxon>Embryophyta</taxon>
        <taxon>Tracheophyta</taxon>
        <taxon>Spermatophyta</taxon>
        <taxon>Magnoliopsida</taxon>
        <taxon>eudicotyledons</taxon>
        <taxon>Gunneridae</taxon>
        <taxon>Pentapetalae</taxon>
        <taxon>asterids</taxon>
        <taxon>lamiids</taxon>
        <taxon>Solanales</taxon>
        <taxon>Convolvulaceae</taxon>
        <taxon>Cuscuteae</taxon>
        <taxon>Cuscuta</taxon>
        <taxon>Cuscuta subgen. Grammica</taxon>
        <taxon>Cuscuta sect. Cleistogrammica</taxon>
    </lineage>
</organism>
<proteinExistence type="predicted"/>
<evidence type="ECO:0000256" key="1">
    <source>
        <dbReference type="SAM" id="MobiDB-lite"/>
    </source>
</evidence>
<dbReference type="EMBL" id="OOIL02003427">
    <property type="protein sequence ID" value="VFQ87934.1"/>
    <property type="molecule type" value="Genomic_DNA"/>
</dbReference>
<feature type="compositionally biased region" description="Polar residues" evidence="1">
    <location>
        <begin position="41"/>
        <end position="87"/>
    </location>
</feature>
<feature type="region of interest" description="Disordered" evidence="1">
    <location>
        <begin position="13"/>
        <end position="93"/>
    </location>
</feature>
<accession>A0A484MIS0</accession>
<evidence type="ECO:0000313" key="3">
    <source>
        <dbReference type="Proteomes" id="UP000595140"/>
    </source>
</evidence>
<sequence>MKRRIYLRRKAAWERDDPEETFSVDSANSVCGSGKEDPSVDSMSQESAHGQGNNNEHVNVHTEASSFTPPVQNELVNQQNVGNNPNAGGQPDLVIPTFLANVLQHVTPQPA</sequence>
<gene>
    <name evidence="2" type="ORF">CCAM_LOCUS29710</name>
</gene>
<name>A0A484MIS0_9ASTE</name>
<dbReference type="Proteomes" id="UP000595140">
    <property type="component" value="Unassembled WGS sequence"/>
</dbReference>
<protein>
    <submittedName>
        <fullName evidence="2">Uncharacterized protein</fullName>
    </submittedName>
</protein>
<evidence type="ECO:0000313" key="2">
    <source>
        <dbReference type="EMBL" id="VFQ87934.1"/>
    </source>
</evidence>
<keyword evidence="3" id="KW-1185">Reference proteome</keyword>